<feature type="region of interest" description="Disordered" evidence="1">
    <location>
        <begin position="62"/>
        <end position="96"/>
    </location>
</feature>
<feature type="region of interest" description="Disordered" evidence="1">
    <location>
        <begin position="1"/>
        <end position="44"/>
    </location>
</feature>
<evidence type="ECO:0000256" key="1">
    <source>
        <dbReference type="SAM" id="MobiDB-lite"/>
    </source>
</evidence>
<dbReference type="AlphaFoldDB" id="A0ABD3NE64"/>
<feature type="compositionally biased region" description="Basic and acidic residues" evidence="1">
    <location>
        <begin position="29"/>
        <end position="44"/>
    </location>
</feature>
<dbReference type="Proteomes" id="UP001530293">
    <property type="component" value="Unassembled WGS sequence"/>
</dbReference>
<accession>A0ABD3NE64</accession>
<dbReference type="EMBL" id="JALLBG020000031">
    <property type="protein sequence ID" value="KAL3771075.1"/>
    <property type="molecule type" value="Genomic_DNA"/>
</dbReference>
<feature type="compositionally biased region" description="Polar residues" evidence="1">
    <location>
        <begin position="86"/>
        <end position="96"/>
    </location>
</feature>
<feature type="compositionally biased region" description="Basic residues" evidence="1">
    <location>
        <begin position="68"/>
        <end position="77"/>
    </location>
</feature>
<protein>
    <submittedName>
        <fullName evidence="2">Uncharacterized protein</fullName>
    </submittedName>
</protein>
<keyword evidence="3" id="KW-1185">Reference proteome</keyword>
<feature type="compositionally biased region" description="Polar residues" evidence="1">
    <location>
        <begin position="1"/>
        <end position="23"/>
    </location>
</feature>
<comment type="caution">
    <text evidence="2">The sequence shown here is derived from an EMBL/GenBank/DDBJ whole genome shotgun (WGS) entry which is preliminary data.</text>
</comment>
<gene>
    <name evidence="2" type="ORF">ACHAWU_006452</name>
</gene>
<evidence type="ECO:0000313" key="2">
    <source>
        <dbReference type="EMBL" id="KAL3771075.1"/>
    </source>
</evidence>
<name>A0ABD3NE64_9STRA</name>
<reference evidence="2 3" key="1">
    <citation type="submission" date="2024-10" db="EMBL/GenBank/DDBJ databases">
        <title>Updated reference genomes for cyclostephanoid diatoms.</title>
        <authorList>
            <person name="Roberts W.R."/>
            <person name="Alverson A.J."/>
        </authorList>
    </citation>
    <scope>NUCLEOTIDE SEQUENCE [LARGE SCALE GENOMIC DNA]</scope>
    <source>
        <strain evidence="2 3">AJA232-27</strain>
    </source>
</reference>
<evidence type="ECO:0000313" key="3">
    <source>
        <dbReference type="Proteomes" id="UP001530293"/>
    </source>
</evidence>
<organism evidence="2 3">
    <name type="scientific">Discostella pseudostelligera</name>
    <dbReference type="NCBI Taxonomy" id="259834"/>
    <lineage>
        <taxon>Eukaryota</taxon>
        <taxon>Sar</taxon>
        <taxon>Stramenopiles</taxon>
        <taxon>Ochrophyta</taxon>
        <taxon>Bacillariophyta</taxon>
        <taxon>Coscinodiscophyceae</taxon>
        <taxon>Thalassiosirophycidae</taxon>
        <taxon>Stephanodiscales</taxon>
        <taxon>Stephanodiscaceae</taxon>
        <taxon>Discostella</taxon>
    </lineage>
</organism>
<proteinExistence type="predicted"/>
<sequence>MDQTSTPDLVSTPGDSSVSSGEISNGGFKRKDCRTFNRKNYDPVGKENIDPNFFMFEVQSPDSACSRSPKKGGKCRRSPLALAPRNRNSWQYERLR</sequence>